<dbReference type="InterPro" id="IPR035914">
    <property type="entry name" value="Sperma_CUB_dom_sf"/>
</dbReference>
<feature type="domain" description="F5/8 type C" evidence="6">
    <location>
        <begin position="1790"/>
        <end position="1942"/>
    </location>
</feature>
<feature type="domain" description="F5/8 type C" evidence="6">
    <location>
        <begin position="230"/>
        <end position="390"/>
    </location>
</feature>
<dbReference type="SUPFAM" id="SSF49785">
    <property type="entry name" value="Galactose-binding domain-like"/>
    <property type="match status" value="13"/>
</dbReference>
<evidence type="ECO:0000256" key="3">
    <source>
        <dbReference type="SAM" id="Phobius"/>
    </source>
</evidence>
<dbReference type="Pfam" id="PF00431">
    <property type="entry name" value="CUB"/>
    <property type="match status" value="1"/>
</dbReference>
<dbReference type="SMART" id="SM00231">
    <property type="entry name" value="FA58C"/>
    <property type="match status" value="13"/>
</dbReference>
<keyword evidence="3" id="KW-0472">Membrane</keyword>
<keyword evidence="3" id="KW-0812">Transmembrane</keyword>
<dbReference type="InterPro" id="IPR000421">
    <property type="entry name" value="FA58C"/>
</dbReference>
<dbReference type="Proteomes" id="UP001159405">
    <property type="component" value="Unassembled WGS sequence"/>
</dbReference>
<dbReference type="CDD" id="cd00057">
    <property type="entry name" value="FA58C"/>
    <property type="match status" value="13"/>
</dbReference>
<feature type="domain" description="F5/8 type C" evidence="6">
    <location>
        <begin position="2096"/>
        <end position="2249"/>
    </location>
</feature>
<evidence type="ECO:0000256" key="2">
    <source>
        <dbReference type="PROSITE-ProRule" id="PRU00059"/>
    </source>
</evidence>
<dbReference type="PANTHER" id="PTHR24543:SF325">
    <property type="entry name" value="F5_8 TYPE C DOMAIN-CONTAINING PROTEIN"/>
    <property type="match status" value="1"/>
</dbReference>
<dbReference type="Pfam" id="PF00754">
    <property type="entry name" value="F5_F8_type_C"/>
    <property type="match status" value="13"/>
</dbReference>
<comment type="caution">
    <text evidence="2">Lacks conserved residue(s) required for the propagation of feature annotation.</text>
</comment>
<dbReference type="SUPFAM" id="SSF49854">
    <property type="entry name" value="Spermadhesin, CUB domain"/>
    <property type="match status" value="1"/>
</dbReference>
<dbReference type="PANTHER" id="PTHR24543">
    <property type="entry name" value="MULTICOPPER OXIDASE-RELATED"/>
    <property type="match status" value="1"/>
</dbReference>
<comment type="caution">
    <text evidence="7">The sequence shown here is derived from an EMBL/GenBank/DDBJ whole genome shotgun (WGS) entry which is preliminary data.</text>
</comment>
<feature type="domain" description="F5/8 type C" evidence="6">
    <location>
        <begin position="1945"/>
        <end position="2093"/>
    </location>
</feature>
<dbReference type="PROSITE" id="PS01286">
    <property type="entry name" value="FA58C_2"/>
    <property type="match status" value="10"/>
</dbReference>
<evidence type="ECO:0000313" key="7">
    <source>
        <dbReference type="EMBL" id="CAH3171773.1"/>
    </source>
</evidence>
<feature type="domain" description="F5/8 type C" evidence="6">
    <location>
        <begin position="1015"/>
        <end position="1167"/>
    </location>
</feature>
<dbReference type="Gene3D" id="2.60.120.260">
    <property type="entry name" value="Galactose-binding domain-like"/>
    <property type="match status" value="13"/>
</dbReference>
<feature type="domain" description="CUB" evidence="5">
    <location>
        <begin position="22"/>
        <end position="135"/>
    </location>
</feature>
<feature type="domain" description="F5/8 type C" evidence="6">
    <location>
        <begin position="1170"/>
        <end position="1322"/>
    </location>
</feature>
<evidence type="ECO:0000259" key="6">
    <source>
        <dbReference type="PROSITE" id="PS50022"/>
    </source>
</evidence>
<gene>
    <name evidence="7" type="ORF">PLOB_00012203</name>
</gene>
<accession>A0ABN8QXL8</accession>
<dbReference type="InterPro" id="IPR008979">
    <property type="entry name" value="Galactose-bd-like_sf"/>
</dbReference>
<keyword evidence="4" id="KW-0732">Signal</keyword>
<feature type="domain" description="F5/8 type C" evidence="6">
    <location>
        <begin position="1325"/>
        <end position="1477"/>
    </location>
</feature>
<evidence type="ECO:0000259" key="5">
    <source>
        <dbReference type="PROSITE" id="PS01180"/>
    </source>
</evidence>
<organism evidence="7 8">
    <name type="scientific">Porites lobata</name>
    <dbReference type="NCBI Taxonomy" id="104759"/>
    <lineage>
        <taxon>Eukaryota</taxon>
        <taxon>Metazoa</taxon>
        <taxon>Cnidaria</taxon>
        <taxon>Anthozoa</taxon>
        <taxon>Hexacorallia</taxon>
        <taxon>Scleractinia</taxon>
        <taxon>Fungiina</taxon>
        <taxon>Poritidae</taxon>
        <taxon>Porites</taxon>
    </lineage>
</organism>
<feature type="chain" id="PRO_5047003682" evidence="4">
    <location>
        <begin position="22"/>
        <end position="2325"/>
    </location>
</feature>
<dbReference type="EMBL" id="CALNXK010000167">
    <property type="protein sequence ID" value="CAH3171773.1"/>
    <property type="molecule type" value="Genomic_DNA"/>
</dbReference>
<reference evidence="7 8" key="1">
    <citation type="submission" date="2022-05" db="EMBL/GenBank/DDBJ databases">
        <authorList>
            <consortium name="Genoscope - CEA"/>
            <person name="William W."/>
        </authorList>
    </citation>
    <scope>NUCLEOTIDE SEQUENCE [LARGE SCALE GENOMIC DNA]</scope>
</reference>
<dbReference type="CDD" id="cd00041">
    <property type="entry name" value="CUB"/>
    <property type="match status" value="1"/>
</dbReference>
<feature type="non-terminal residue" evidence="7">
    <location>
        <position position="2325"/>
    </location>
</feature>
<feature type="transmembrane region" description="Helical" evidence="3">
    <location>
        <begin position="2302"/>
        <end position="2323"/>
    </location>
</feature>
<feature type="domain" description="F5/8 type C" evidence="6">
    <location>
        <begin position="547"/>
        <end position="699"/>
    </location>
</feature>
<dbReference type="SMART" id="SM00042">
    <property type="entry name" value="CUB"/>
    <property type="match status" value="1"/>
</dbReference>
<dbReference type="PROSITE" id="PS50022">
    <property type="entry name" value="FA58C_3"/>
    <property type="match status" value="13"/>
</dbReference>
<dbReference type="PROSITE" id="PS01180">
    <property type="entry name" value="CUB"/>
    <property type="match status" value="1"/>
</dbReference>
<feature type="domain" description="F5/8 type C" evidence="6">
    <location>
        <begin position="393"/>
        <end position="544"/>
    </location>
</feature>
<feature type="domain" description="F5/8 type C" evidence="6">
    <location>
        <begin position="1635"/>
        <end position="1787"/>
    </location>
</feature>
<feature type="domain" description="F5/8 type C" evidence="6">
    <location>
        <begin position="1480"/>
        <end position="1632"/>
    </location>
</feature>
<evidence type="ECO:0000256" key="4">
    <source>
        <dbReference type="SAM" id="SignalP"/>
    </source>
</evidence>
<protein>
    <submittedName>
        <fullName evidence="7">Uncharacterized protein</fullName>
    </submittedName>
</protein>
<feature type="domain" description="F5/8 type C" evidence="6">
    <location>
        <begin position="702"/>
        <end position="857"/>
    </location>
</feature>
<keyword evidence="3" id="KW-1133">Transmembrane helix</keyword>
<dbReference type="Gene3D" id="2.60.120.290">
    <property type="entry name" value="Spermadhesin, CUB domain"/>
    <property type="match status" value="1"/>
</dbReference>
<proteinExistence type="predicted"/>
<keyword evidence="1 2" id="KW-1015">Disulfide bond</keyword>
<feature type="domain" description="F5/8 type C" evidence="6">
    <location>
        <begin position="860"/>
        <end position="1012"/>
    </location>
</feature>
<evidence type="ECO:0000256" key="1">
    <source>
        <dbReference type="ARBA" id="ARBA00023157"/>
    </source>
</evidence>
<evidence type="ECO:0000313" key="8">
    <source>
        <dbReference type="Proteomes" id="UP001159405"/>
    </source>
</evidence>
<keyword evidence="8" id="KW-1185">Reference proteome</keyword>
<sequence length="2325" mass="262106">MMLWKAVSLLTLVYILSKCEACNETHVGADSGVLQSPNFPHNYPDEVYCSWSFTVNQSQHVFLMFSRFSLQAENNTDAVHVYDGGNTTGKMLGVFYGGHPPPADGLYSSSNKLFVVFKSDNNKSFSGFKASYQALTCSGKRCFRAYVRREICVSKSIGLACGGNEIYHFYFVLLCIQGKIPSTSPPGGLYSEGRFNGGFFALRFWGAYIWRGLYMEGLIFGILRYIVVLCLRNPLGMESKIISDAQISVSSFWWSLWSWWFWYYRTPSDVRLKNSVGWRANTDDQNQWIKVDLRRYTKVTRVATQGGRSTTYGVLGWVTNFKILYSLDGVLWQMYKEPGNSNASVFTASPGSYKTIVYNRLNEPIVARYIKILPVAWHLHISMRIELYGCRGCIASLGMENRTIVDAQISASSQYDRNSGPQSARLNGRGGWRPSINNRDQWLQVDLEKYTTVSRIATQGRGSRRYGPCVTSYRLQYSDDGVNYHSYKARGQDSVKLFNGNRRYYTSNVVINDLSRPITTRYIRILPVTWPWYGIAIRMEIYGCPACEAPLGMESEAIADSQISASSQLDDRHFAAQARLHLKTDGSTSGGWSALTNDVNQWLQVDFGSSTTVTRIATQGEYGYNNWVTEYKLQYTDDGINFHFFKEVGNASTKLFAGNRDSETVVHNKLRPPIKTRFIRLLPTRWNKQISMRIEIYGCPDCVTPVGMESGAISDVQISASSNKDDSFTASRARLHVKKSGTVGIRQGGWSPFKDDFNQWLQVDLGRLTTVTRLATQGRDGSDEWVTKYTLQYSFDGVTYHDYRERGETSLKVFNGNQNSYSVVYNKVNSPVTVRFVRLLPIEWRKHICIRMEIYGCPGCMSPLGLENGAISDAQISASSQWDNKLGSHRARLNGNPTGKGMGAWCALNNDKNQWLQVDLGRYTTVTRIATQGRSDSSQWVTKYLLQYSDDGVNFLWYKDLKDGSIKLFGGNSDRNTIVYQTLSQPIRARYVRIVPEAWYGHISMRMELYGCPACEAPLGMESKAISDSQITASSQLDENLSPAHSRLHDKSNQTKGGAWAALRNDQHQWLQVDFLSYITVTHVATQGRHAHSEWVVNYKLNYSDDGLTFQEYKEPGSNLAKVLDGNRDNDTVVSNRLNRSITARFLRILPTKWNDRISLRMEIYGCPACIAPLGMENNAISDGQISASSQIDDDHGANRARLHFKITSINHAGWTALKNDLNQWLQVDLGAYTIVTRVATQGGKSVSQWVTKYTLQYSDDRFIFQPYQEATGNSAMIFYGNRDSDTVVYNTLKPPITAHFIRILPLEWHNRISLRIEIHGCPGCVKSLGMENQAISNAQVTASSQMDNTHSAREARLHSKADGYQRGGWVALKNDLNQWLQVDLGTFTRVTRVATQGRDGYDQWVTKYRLQYSDNEDTFHSFKEIGSNFAKVFTGNRDHETVVYNQLSPPVTTRFIRLIPVMWHSYISMRIEIYGCQGCIEALGMMRGTITDTQITASSELDNTHSAAQARLNSKANGSKYQAWSAHENDHHQWLQIDFGSSTKITRLATQGRNGFNEWVTKYNLSYSDDGVHFHSYKMMGESRAKVFEGNQDSDTAVYHALTPPITARLVRLLPVEWHNHISLRTEFYGCPGCIAPLGMDSGAITDAQISASSQWSNNYAASRARLHTRRIGYQGGSWIARKKDLNQWLQIDLGGYTTLTRVATQGRSDADQWVTKYKLQYSDDGVIFQFYKEPQKTAAKVFRGNQDRNTIVYNILNPPITTRFIRIKPVEWKSYISMRMEIYGCPGCTTPLGMENRAIPDSWITASSSRDNKHTAWQARLHLPADGGTGGGWSARHDDFRQWLKVELGGYTTVTRVATQGGSGRNEWVTKYRLQYSNAGNIFKYYRLSDNSSAMVFEGNKDSNSVFTNRLSQPIRARFIRFRPMEWHNHISMRVEIYGCPGCMAALGMENNQISDAQISASSVSDDRSSPVQARLHLPGGGGWSALKNDPHQWLQVDLRSYTTVTRVATQGRTRTKEWVTKYKLQYSDDEMNFQFYKEHGDKSAKVCPGNRNSDSVVSNTLNPAVTAVFIRILPEEWNVRISMRIELYGCPGCVSALGVGNGEIPDAHITASSQLNDNNGAALARLRLKKAGPKQGGWSALYNDFDQWIQVDLGGSTRVTRVATQGKNAGDAWVVKYRLQYSEDLGMNFSFLKKSVNSSAKVLYGNHDSETVVYNVLVPPITARLIRVLPVEWHSQISMRLEIYGCPVPSSTPTVQPTERTTKTISTEKVSSTGVITPVGTPRKYVARPRKGNINVSAIVAPVVVFVLLAVLLLVGFFFWRR</sequence>
<feature type="signal peptide" evidence="4">
    <location>
        <begin position="1"/>
        <end position="21"/>
    </location>
</feature>
<dbReference type="PROSITE" id="PS01285">
    <property type="entry name" value="FA58C_1"/>
    <property type="match status" value="11"/>
</dbReference>
<dbReference type="InterPro" id="IPR000859">
    <property type="entry name" value="CUB_dom"/>
</dbReference>
<feature type="disulfide bond" evidence="2">
    <location>
        <begin position="22"/>
        <end position="49"/>
    </location>
</feature>
<name>A0ABN8QXL8_9CNID</name>